<organism evidence="2 3">
    <name type="scientific">Dissostichus mawsoni</name>
    <name type="common">Antarctic cod</name>
    <dbReference type="NCBI Taxonomy" id="36200"/>
    <lineage>
        <taxon>Eukaryota</taxon>
        <taxon>Metazoa</taxon>
        <taxon>Chordata</taxon>
        <taxon>Craniata</taxon>
        <taxon>Vertebrata</taxon>
        <taxon>Euteleostomi</taxon>
        <taxon>Actinopterygii</taxon>
        <taxon>Neopterygii</taxon>
        <taxon>Teleostei</taxon>
        <taxon>Neoteleostei</taxon>
        <taxon>Acanthomorphata</taxon>
        <taxon>Eupercaria</taxon>
        <taxon>Perciformes</taxon>
        <taxon>Notothenioidei</taxon>
        <taxon>Nototheniidae</taxon>
        <taxon>Dissostichus</taxon>
    </lineage>
</organism>
<feature type="region of interest" description="Disordered" evidence="1">
    <location>
        <begin position="167"/>
        <end position="192"/>
    </location>
</feature>
<dbReference type="Proteomes" id="UP000518266">
    <property type="component" value="Unassembled WGS sequence"/>
</dbReference>
<feature type="compositionally biased region" description="Basic and acidic residues" evidence="1">
    <location>
        <begin position="175"/>
        <end position="189"/>
    </location>
</feature>
<reference evidence="2 3" key="1">
    <citation type="submission" date="2020-03" db="EMBL/GenBank/DDBJ databases">
        <title>Dissostichus mawsoni Genome sequencing and assembly.</title>
        <authorList>
            <person name="Park H."/>
        </authorList>
    </citation>
    <scope>NUCLEOTIDE SEQUENCE [LARGE SCALE GENOMIC DNA]</scope>
    <source>
        <strain evidence="2">DM0001</strain>
        <tissue evidence="2">Muscle</tissue>
    </source>
</reference>
<dbReference type="EMBL" id="JAAKFY010000022">
    <property type="protein sequence ID" value="KAF3838539.1"/>
    <property type="molecule type" value="Genomic_DNA"/>
</dbReference>
<name>A0A7J5XPQ1_DISMA</name>
<feature type="region of interest" description="Disordered" evidence="1">
    <location>
        <begin position="1"/>
        <end position="33"/>
    </location>
</feature>
<dbReference type="AlphaFoldDB" id="A0A7J5XPQ1"/>
<comment type="caution">
    <text evidence="2">The sequence shown here is derived from an EMBL/GenBank/DDBJ whole genome shotgun (WGS) entry which is preliminary data.</text>
</comment>
<keyword evidence="3" id="KW-1185">Reference proteome</keyword>
<evidence type="ECO:0000313" key="3">
    <source>
        <dbReference type="Proteomes" id="UP000518266"/>
    </source>
</evidence>
<gene>
    <name evidence="2" type="ORF">F7725_010307</name>
</gene>
<proteinExistence type="predicted"/>
<evidence type="ECO:0000256" key="1">
    <source>
        <dbReference type="SAM" id="MobiDB-lite"/>
    </source>
</evidence>
<accession>A0A7J5XPQ1</accession>
<protein>
    <submittedName>
        <fullName evidence="2">Uncharacterized protein</fullName>
    </submittedName>
</protein>
<sequence>MNSALNVDKHEVPAYSEPGSTTRGRRGSLPSTSAKIRNKLNPLSDSVSHIFCHFLTDGWKERYSHGNECGPGHMLTVILCTSHSDRRSLWVWPRRCFSQSGLKHSFRSDCLKNMASMLLRPQIDFSPGTAESWQGLGMDTALSLSFQSPSAKPFHAASLISTPSNLKQTRLARSPAHDRRNTHDREESKSQLSTLSLGSMVRMRCGVFAEVCLTFDLTGLSHLTEQLVIHTYGEQSHC</sequence>
<evidence type="ECO:0000313" key="2">
    <source>
        <dbReference type="EMBL" id="KAF3838539.1"/>
    </source>
</evidence>